<reference evidence="1" key="2">
    <citation type="journal article" date="2015" name="Fish Shellfish Immunol.">
        <title>Early steps in the European eel (Anguilla anguilla)-Vibrio vulnificus interaction in the gills: Role of the RtxA13 toxin.</title>
        <authorList>
            <person name="Callol A."/>
            <person name="Pajuelo D."/>
            <person name="Ebbesson L."/>
            <person name="Teles M."/>
            <person name="MacKenzie S."/>
            <person name="Amaro C."/>
        </authorList>
    </citation>
    <scope>NUCLEOTIDE SEQUENCE</scope>
</reference>
<protein>
    <submittedName>
        <fullName evidence="1">Uncharacterized protein</fullName>
    </submittedName>
</protein>
<dbReference type="EMBL" id="GBXM01096503">
    <property type="protein sequence ID" value="JAH12074.1"/>
    <property type="molecule type" value="Transcribed_RNA"/>
</dbReference>
<dbReference type="AlphaFoldDB" id="A0A0E9Q5Q0"/>
<organism evidence="1">
    <name type="scientific">Anguilla anguilla</name>
    <name type="common">European freshwater eel</name>
    <name type="synonym">Muraena anguilla</name>
    <dbReference type="NCBI Taxonomy" id="7936"/>
    <lineage>
        <taxon>Eukaryota</taxon>
        <taxon>Metazoa</taxon>
        <taxon>Chordata</taxon>
        <taxon>Craniata</taxon>
        <taxon>Vertebrata</taxon>
        <taxon>Euteleostomi</taxon>
        <taxon>Actinopterygii</taxon>
        <taxon>Neopterygii</taxon>
        <taxon>Teleostei</taxon>
        <taxon>Anguilliformes</taxon>
        <taxon>Anguillidae</taxon>
        <taxon>Anguilla</taxon>
    </lineage>
</organism>
<name>A0A0E9Q5Q0_ANGAN</name>
<proteinExistence type="predicted"/>
<sequence>MLFRKRNSRGQQEALLFFLFPCPCRAIQRNRNPKECRSD</sequence>
<evidence type="ECO:0000313" key="1">
    <source>
        <dbReference type="EMBL" id="JAH12074.1"/>
    </source>
</evidence>
<reference evidence="1" key="1">
    <citation type="submission" date="2014-11" db="EMBL/GenBank/DDBJ databases">
        <authorList>
            <person name="Amaro Gonzalez C."/>
        </authorList>
    </citation>
    <scope>NUCLEOTIDE SEQUENCE</scope>
</reference>
<accession>A0A0E9Q5Q0</accession>